<feature type="transmembrane region" description="Helical" evidence="1">
    <location>
        <begin position="6"/>
        <end position="39"/>
    </location>
</feature>
<evidence type="ECO:0000313" key="2">
    <source>
        <dbReference type="EMBL" id="SBV65049.1"/>
    </source>
</evidence>
<protein>
    <submittedName>
        <fullName evidence="2">Uncharacterized protein</fullName>
    </submittedName>
</protein>
<keyword evidence="1" id="KW-0472">Membrane</keyword>
<name>A0A212IEN0_9ENTR</name>
<accession>A0A212IEN0</accession>
<dbReference type="EMBL" id="FLUB01000018">
    <property type="protein sequence ID" value="SBV65049.1"/>
    <property type="molecule type" value="Genomic_DNA"/>
</dbReference>
<organism evidence="2">
    <name type="scientific">uncultured Citrobacter sp</name>
    <dbReference type="NCBI Taxonomy" id="200446"/>
    <lineage>
        <taxon>Bacteria</taxon>
        <taxon>Pseudomonadati</taxon>
        <taxon>Pseudomonadota</taxon>
        <taxon>Gammaproteobacteria</taxon>
        <taxon>Enterobacterales</taxon>
        <taxon>Enterobacteriaceae</taxon>
        <taxon>Citrobacter</taxon>
        <taxon>environmental samples</taxon>
    </lineage>
</organism>
<dbReference type="AlphaFoldDB" id="A0A212IEN0"/>
<reference evidence="2" key="1">
    <citation type="submission" date="2016-04" db="EMBL/GenBank/DDBJ databases">
        <authorList>
            <person name="Evans L.H."/>
            <person name="Alamgir A."/>
            <person name="Owens N."/>
            <person name="Weber N.D."/>
            <person name="Virtaneva K."/>
            <person name="Barbian K."/>
            <person name="Babar A."/>
            <person name="Rosenke K."/>
        </authorList>
    </citation>
    <scope>NUCLEOTIDE SEQUENCE</scope>
    <source>
        <strain evidence="2">92-3</strain>
    </source>
</reference>
<proteinExistence type="predicted"/>
<evidence type="ECO:0000256" key="1">
    <source>
        <dbReference type="SAM" id="Phobius"/>
    </source>
</evidence>
<keyword evidence="1" id="KW-0812">Transmembrane</keyword>
<keyword evidence="1" id="KW-1133">Transmembrane helix</keyword>
<gene>
    <name evidence="2" type="ORF">KM92CIT3_60137</name>
</gene>
<sequence length="48" mass="5587">MNSVILYLFIMVLYSFSYNCLFFSVMLILAFEIIVILFTDFSALSGYL</sequence>